<reference evidence="3" key="1">
    <citation type="submission" date="2021-01" db="EMBL/GenBank/DDBJ databases">
        <title>Whole genome shotgun sequence of Actinoplanes ferrugineus NBRC 15555.</title>
        <authorList>
            <person name="Komaki H."/>
            <person name="Tamura T."/>
        </authorList>
    </citation>
    <scope>NUCLEOTIDE SEQUENCE</scope>
    <source>
        <strain evidence="3">NBRC 15555</strain>
    </source>
</reference>
<accession>A0A919J5N9</accession>
<feature type="domain" description="Peptidoglycan binding-like" evidence="2">
    <location>
        <begin position="137"/>
        <end position="189"/>
    </location>
</feature>
<gene>
    <name evidence="3" type="ORF">Afe05nite_56470</name>
</gene>
<dbReference type="Gene3D" id="2.40.420.20">
    <property type="match status" value="1"/>
</dbReference>
<evidence type="ECO:0000259" key="2">
    <source>
        <dbReference type="Pfam" id="PF01471"/>
    </source>
</evidence>
<evidence type="ECO:0000313" key="3">
    <source>
        <dbReference type="EMBL" id="GIE13807.1"/>
    </source>
</evidence>
<name>A0A919J5N9_9ACTN</name>
<keyword evidence="4" id="KW-1185">Reference proteome</keyword>
<proteinExistence type="predicted"/>
<feature type="transmembrane region" description="Helical" evidence="1">
    <location>
        <begin position="23"/>
        <end position="43"/>
    </location>
</feature>
<keyword evidence="1" id="KW-0812">Transmembrane</keyword>
<dbReference type="AlphaFoldDB" id="A0A919J5N9"/>
<sequence length="373" mass="38470">MPQEQLDGEAISAVLDRRRRRRIVIGVVAVMAVAAGGAVVVTYDRNSGQTDPIVTVPTGTVEVTEGTLVARTSVSGTLGYAGSYTAVNQASGSYTYLPPVGRTVSQGDVLYRVDEKPVVFFMGTVPMYRDLDRDLKGRDVQQLNAALVAAGYDADGRLEAGSSRYTWATASAVRDLQKHLHVERTGRVSKSDVVFAGTSKLRVASLAGQVGGSAATGSAVLTGSSTDRHVTVGVDASLQSRLKAGEKVTLTLPTGKTVDGAVSSVGTVVTKTSSGGSQITVIIKPSKTSDTGRLDQAPVGVSIITESVDNVLMVPVNALLALLGGGYGIEVVEPSGVRKLAPVELGLFDDTAGTVQITGNAVAAGQKVVVPTT</sequence>
<dbReference type="SUPFAM" id="SSF47090">
    <property type="entry name" value="PGBD-like"/>
    <property type="match status" value="1"/>
</dbReference>
<dbReference type="Proteomes" id="UP000598174">
    <property type="component" value="Unassembled WGS sequence"/>
</dbReference>
<keyword evidence="1" id="KW-1133">Transmembrane helix</keyword>
<organism evidence="3 4">
    <name type="scientific">Paractinoplanes ferrugineus</name>
    <dbReference type="NCBI Taxonomy" id="113564"/>
    <lineage>
        <taxon>Bacteria</taxon>
        <taxon>Bacillati</taxon>
        <taxon>Actinomycetota</taxon>
        <taxon>Actinomycetes</taxon>
        <taxon>Micromonosporales</taxon>
        <taxon>Micromonosporaceae</taxon>
        <taxon>Paractinoplanes</taxon>
    </lineage>
</organism>
<comment type="caution">
    <text evidence="3">The sequence shown here is derived from an EMBL/GenBank/DDBJ whole genome shotgun (WGS) entry which is preliminary data.</text>
</comment>
<keyword evidence="1" id="KW-0472">Membrane</keyword>
<protein>
    <recommendedName>
        <fullName evidence="2">Peptidoglycan binding-like domain-containing protein</fullName>
    </recommendedName>
</protein>
<dbReference type="InterPro" id="IPR036365">
    <property type="entry name" value="PGBD-like_sf"/>
</dbReference>
<evidence type="ECO:0000313" key="4">
    <source>
        <dbReference type="Proteomes" id="UP000598174"/>
    </source>
</evidence>
<dbReference type="Pfam" id="PF01471">
    <property type="entry name" value="PG_binding_1"/>
    <property type="match status" value="1"/>
</dbReference>
<evidence type="ECO:0000256" key="1">
    <source>
        <dbReference type="SAM" id="Phobius"/>
    </source>
</evidence>
<dbReference type="InterPro" id="IPR002477">
    <property type="entry name" value="Peptidoglycan-bd-like"/>
</dbReference>
<dbReference type="EMBL" id="BOMM01000050">
    <property type="protein sequence ID" value="GIE13807.1"/>
    <property type="molecule type" value="Genomic_DNA"/>
</dbReference>